<evidence type="ECO:0000313" key="1">
    <source>
        <dbReference type="EMBL" id="PTQ33822.1"/>
    </source>
</evidence>
<dbReference type="EMBL" id="KZ772757">
    <property type="protein sequence ID" value="PTQ33822.1"/>
    <property type="molecule type" value="Genomic_DNA"/>
</dbReference>
<dbReference type="PANTHER" id="PTHR45749">
    <property type="match status" value="1"/>
</dbReference>
<sequence length="157" mass="18045">MALASKQFVNEVVTSWNKIIGKYSKHAKPIAKHTSTHSLHFIAWKLLPNQHFLIEVTLNRQYEKQKIIHRLRMITYIEIMQFLTHQGIAFCNHDKSRYSFNRGNFLEILTLLNQTDKHNYHCVCLNCVSIIIIGPTVLPPGATNNGRTTTMSLASAR</sequence>
<reference evidence="2" key="1">
    <citation type="journal article" date="2017" name="Cell">
        <title>Insights into land plant evolution garnered from the Marchantia polymorpha genome.</title>
        <authorList>
            <person name="Bowman J.L."/>
            <person name="Kohchi T."/>
            <person name="Yamato K.T."/>
            <person name="Jenkins J."/>
            <person name="Shu S."/>
            <person name="Ishizaki K."/>
            <person name="Yamaoka S."/>
            <person name="Nishihama R."/>
            <person name="Nakamura Y."/>
            <person name="Berger F."/>
            <person name="Adam C."/>
            <person name="Aki S.S."/>
            <person name="Althoff F."/>
            <person name="Araki T."/>
            <person name="Arteaga-Vazquez M.A."/>
            <person name="Balasubrmanian S."/>
            <person name="Barry K."/>
            <person name="Bauer D."/>
            <person name="Boehm C.R."/>
            <person name="Briginshaw L."/>
            <person name="Caballero-Perez J."/>
            <person name="Catarino B."/>
            <person name="Chen F."/>
            <person name="Chiyoda S."/>
            <person name="Chovatia M."/>
            <person name="Davies K.M."/>
            <person name="Delmans M."/>
            <person name="Demura T."/>
            <person name="Dierschke T."/>
            <person name="Dolan L."/>
            <person name="Dorantes-Acosta A.E."/>
            <person name="Eklund D.M."/>
            <person name="Florent S.N."/>
            <person name="Flores-Sandoval E."/>
            <person name="Fujiyama A."/>
            <person name="Fukuzawa H."/>
            <person name="Galik B."/>
            <person name="Grimanelli D."/>
            <person name="Grimwood J."/>
            <person name="Grossniklaus U."/>
            <person name="Hamada T."/>
            <person name="Haseloff J."/>
            <person name="Hetherington A.J."/>
            <person name="Higo A."/>
            <person name="Hirakawa Y."/>
            <person name="Hundley H.N."/>
            <person name="Ikeda Y."/>
            <person name="Inoue K."/>
            <person name="Inoue S.I."/>
            <person name="Ishida S."/>
            <person name="Jia Q."/>
            <person name="Kakita M."/>
            <person name="Kanazawa T."/>
            <person name="Kawai Y."/>
            <person name="Kawashima T."/>
            <person name="Kennedy M."/>
            <person name="Kinose K."/>
            <person name="Kinoshita T."/>
            <person name="Kohara Y."/>
            <person name="Koide E."/>
            <person name="Komatsu K."/>
            <person name="Kopischke S."/>
            <person name="Kubo M."/>
            <person name="Kyozuka J."/>
            <person name="Lagercrantz U."/>
            <person name="Lin S.S."/>
            <person name="Lindquist E."/>
            <person name="Lipzen A.M."/>
            <person name="Lu C.W."/>
            <person name="De Luna E."/>
            <person name="Martienssen R.A."/>
            <person name="Minamino N."/>
            <person name="Mizutani M."/>
            <person name="Mizutani M."/>
            <person name="Mochizuki N."/>
            <person name="Monte I."/>
            <person name="Mosher R."/>
            <person name="Nagasaki H."/>
            <person name="Nakagami H."/>
            <person name="Naramoto S."/>
            <person name="Nishitani K."/>
            <person name="Ohtani M."/>
            <person name="Okamoto T."/>
            <person name="Okumura M."/>
            <person name="Phillips J."/>
            <person name="Pollak B."/>
            <person name="Reinders A."/>
            <person name="Rovekamp M."/>
            <person name="Sano R."/>
            <person name="Sawa S."/>
            <person name="Schmid M.W."/>
            <person name="Shirakawa M."/>
            <person name="Solano R."/>
            <person name="Spunde A."/>
            <person name="Suetsugu N."/>
            <person name="Sugano S."/>
            <person name="Sugiyama A."/>
            <person name="Sun R."/>
            <person name="Suzuki Y."/>
            <person name="Takenaka M."/>
            <person name="Takezawa D."/>
            <person name="Tomogane H."/>
            <person name="Tsuzuki M."/>
            <person name="Ueda T."/>
            <person name="Umeda M."/>
            <person name="Ward J.M."/>
            <person name="Watanabe Y."/>
            <person name="Yazaki K."/>
            <person name="Yokoyama R."/>
            <person name="Yoshitake Y."/>
            <person name="Yotsui I."/>
            <person name="Zachgo S."/>
            <person name="Schmutz J."/>
        </authorList>
    </citation>
    <scope>NUCLEOTIDE SEQUENCE [LARGE SCALE GENOMIC DNA]</scope>
    <source>
        <strain evidence="2">Tak-1</strain>
    </source>
</reference>
<keyword evidence="2" id="KW-1185">Reference proteome</keyword>
<protein>
    <submittedName>
        <fullName evidence="1">Uncharacterized protein</fullName>
    </submittedName>
</protein>
<evidence type="ECO:0000313" key="2">
    <source>
        <dbReference type="Proteomes" id="UP000244005"/>
    </source>
</evidence>
<gene>
    <name evidence="1" type="ORF">MARPO_0085s0041</name>
</gene>
<dbReference type="OrthoDB" id="1929285at2759"/>
<name>A0A2R6WJ00_MARPO</name>
<accession>A0A2R6WJ00</accession>
<proteinExistence type="predicted"/>
<dbReference type="Proteomes" id="UP000244005">
    <property type="component" value="Unassembled WGS sequence"/>
</dbReference>
<dbReference type="AlphaFoldDB" id="A0A2R6WJ00"/>
<dbReference type="PANTHER" id="PTHR45749:SF37">
    <property type="entry name" value="OS05G0311600 PROTEIN"/>
    <property type="match status" value="1"/>
</dbReference>
<organism evidence="1 2">
    <name type="scientific">Marchantia polymorpha</name>
    <name type="common">Common liverwort</name>
    <name type="synonym">Marchantia aquatica</name>
    <dbReference type="NCBI Taxonomy" id="3197"/>
    <lineage>
        <taxon>Eukaryota</taxon>
        <taxon>Viridiplantae</taxon>
        <taxon>Streptophyta</taxon>
        <taxon>Embryophyta</taxon>
        <taxon>Marchantiophyta</taxon>
        <taxon>Marchantiopsida</taxon>
        <taxon>Marchantiidae</taxon>
        <taxon>Marchantiales</taxon>
        <taxon>Marchantiaceae</taxon>
        <taxon>Marchantia</taxon>
    </lineage>
</organism>